<protein>
    <submittedName>
        <fullName evidence="5">Response regulator receiver-modulated diguanylate cyclase/phosphodiesterase</fullName>
    </submittedName>
</protein>
<evidence type="ECO:0000313" key="6">
    <source>
        <dbReference type="EMBL" id="RXK11149.1"/>
    </source>
</evidence>
<dbReference type="Proteomes" id="UP000253850">
    <property type="component" value="Chromosome"/>
</dbReference>
<dbReference type="Pfam" id="PF00990">
    <property type="entry name" value="GGDEF"/>
    <property type="match status" value="1"/>
</dbReference>
<evidence type="ECO:0000313" key="8">
    <source>
        <dbReference type="Proteomes" id="UP000289193"/>
    </source>
</evidence>
<dbReference type="AlphaFoldDB" id="A0AAX2AA57"/>
<dbReference type="InterPro" id="IPR001633">
    <property type="entry name" value="EAL_dom"/>
</dbReference>
<proteinExistence type="predicted"/>
<dbReference type="Gene3D" id="3.40.50.2300">
    <property type="match status" value="1"/>
</dbReference>
<gene>
    <name evidence="5" type="ORF">ABIV_1031</name>
    <name evidence="6" type="ORF">CRV05_01925</name>
</gene>
<dbReference type="Gene3D" id="3.20.20.450">
    <property type="entry name" value="EAL domain"/>
    <property type="match status" value="1"/>
</dbReference>
<evidence type="ECO:0000259" key="2">
    <source>
        <dbReference type="PROSITE" id="PS50110"/>
    </source>
</evidence>
<dbReference type="SUPFAM" id="SSF141868">
    <property type="entry name" value="EAL domain-like"/>
    <property type="match status" value="1"/>
</dbReference>
<dbReference type="SMART" id="SM00448">
    <property type="entry name" value="REC"/>
    <property type="match status" value="1"/>
</dbReference>
<dbReference type="PANTHER" id="PTHR33121">
    <property type="entry name" value="CYCLIC DI-GMP PHOSPHODIESTERASE PDEF"/>
    <property type="match status" value="1"/>
</dbReference>
<dbReference type="GO" id="GO:0000160">
    <property type="term" value="P:phosphorelay signal transduction system"/>
    <property type="evidence" value="ECO:0007669"/>
    <property type="project" value="InterPro"/>
</dbReference>
<dbReference type="PROSITE" id="PS50110">
    <property type="entry name" value="RESPONSE_REGULATORY"/>
    <property type="match status" value="1"/>
</dbReference>
<dbReference type="CDD" id="cd00156">
    <property type="entry name" value="REC"/>
    <property type="match status" value="1"/>
</dbReference>
<dbReference type="Pfam" id="PF00072">
    <property type="entry name" value="Response_reg"/>
    <property type="match status" value="1"/>
</dbReference>
<dbReference type="KEGG" id="hbv:ABIV_1031"/>
<sequence>MKEMCNINELIKLCENLKVLYVEDDEKLNEVNTSILNSIFKKVDAYTNSKKAFEKYVEENNCNQTYDLVISDINMPYMSGIELSKEILKINKKQMILIISAYNDSEKLESLIELGIKYFIQKPVSTDRFFEVLEKTAKEIHEKIDLEKTHLQLSEIDNITKLKNIHALHKDIKETNHKNLLIIELTNLENIQSIYGIDKSDEILKELIDTIKNKISEKNSLYRKGTNKFAYLFSQNLEKEKNNLIEKLDESIFSYSIGASCEQQENLISTAKMALKYAKNHNQKYKIYTKEIDTKDNDLVNLKIKEVISMAIKENSVFPVYQPIYNRNKEIIKYEILMRIKSNAEDKIYYPNEFIDIAISINEFDRLNFLMLEKVFKVMEKCDKKFSFNISYEDILSKTFCDYLEDKFIKDASLGKRFVFELLETYEIEDYTIIDRFIKRFRKYGVSIALDDFGTGYSNLSQIINMDFDYVKIDGSLIKEINYNYKSFAIVKAVITFAKETNIKTVAEFVLSESIYEKLLKIGIDEFQGYYLSKPLEEI</sequence>
<feature type="modified residue" description="4-aspartylphosphate" evidence="1">
    <location>
        <position position="72"/>
    </location>
</feature>
<evidence type="ECO:0000259" key="3">
    <source>
        <dbReference type="PROSITE" id="PS50883"/>
    </source>
</evidence>
<dbReference type="CDD" id="cd01948">
    <property type="entry name" value="EAL"/>
    <property type="match status" value="1"/>
</dbReference>
<feature type="domain" description="EAL" evidence="3">
    <location>
        <begin position="301"/>
        <end position="539"/>
    </location>
</feature>
<dbReference type="GO" id="GO:0071111">
    <property type="term" value="F:cyclic-guanylate-specific phosphodiesterase activity"/>
    <property type="evidence" value="ECO:0007669"/>
    <property type="project" value="InterPro"/>
</dbReference>
<dbReference type="SMART" id="SM00267">
    <property type="entry name" value="GGDEF"/>
    <property type="match status" value="1"/>
</dbReference>
<dbReference type="SUPFAM" id="SSF55073">
    <property type="entry name" value="Nucleotide cyclase"/>
    <property type="match status" value="1"/>
</dbReference>
<accession>A0AAX2AA57</accession>
<dbReference type="InterPro" id="IPR050706">
    <property type="entry name" value="Cyclic-di-GMP_PDE-like"/>
</dbReference>
<evidence type="ECO:0000313" key="7">
    <source>
        <dbReference type="Proteomes" id="UP000253850"/>
    </source>
</evidence>
<evidence type="ECO:0000259" key="4">
    <source>
        <dbReference type="PROSITE" id="PS50887"/>
    </source>
</evidence>
<dbReference type="PROSITE" id="PS50883">
    <property type="entry name" value="EAL"/>
    <property type="match status" value="1"/>
</dbReference>
<dbReference type="InterPro" id="IPR000160">
    <property type="entry name" value="GGDEF_dom"/>
</dbReference>
<reference evidence="6 8" key="1">
    <citation type="submission" date="2017-10" db="EMBL/GenBank/DDBJ databases">
        <title>Genomics of the genus Arcobacter.</title>
        <authorList>
            <person name="Perez-Cataluna A."/>
            <person name="Figueras M.J."/>
        </authorList>
    </citation>
    <scope>NUCLEOTIDE SEQUENCE [LARGE SCALE GENOMIC DNA]</scope>
    <source>
        <strain evidence="6 8">CECT 7835</strain>
    </source>
</reference>
<dbReference type="InterPro" id="IPR011006">
    <property type="entry name" value="CheY-like_superfamily"/>
</dbReference>
<feature type="domain" description="Response regulatory" evidence="2">
    <location>
        <begin position="18"/>
        <end position="137"/>
    </location>
</feature>
<dbReference type="RefSeq" id="WP_114838883.1">
    <property type="nucleotide sequence ID" value="NZ_CP031217.1"/>
</dbReference>
<dbReference type="PANTHER" id="PTHR33121:SF79">
    <property type="entry name" value="CYCLIC DI-GMP PHOSPHODIESTERASE PDED-RELATED"/>
    <property type="match status" value="1"/>
</dbReference>
<dbReference type="InterPro" id="IPR001789">
    <property type="entry name" value="Sig_transdc_resp-reg_receiver"/>
</dbReference>
<keyword evidence="1" id="KW-0597">Phosphoprotein</keyword>
<dbReference type="InterPro" id="IPR043128">
    <property type="entry name" value="Rev_trsase/Diguanyl_cyclase"/>
</dbReference>
<dbReference type="SMART" id="SM00052">
    <property type="entry name" value="EAL"/>
    <property type="match status" value="1"/>
</dbReference>
<organism evidence="6 8">
    <name type="scientific">Halarcobacter bivalviorum</name>
    <dbReference type="NCBI Taxonomy" id="663364"/>
    <lineage>
        <taxon>Bacteria</taxon>
        <taxon>Pseudomonadati</taxon>
        <taxon>Campylobacterota</taxon>
        <taxon>Epsilonproteobacteria</taxon>
        <taxon>Campylobacterales</taxon>
        <taxon>Arcobacteraceae</taxon>
        <taxon>Halarcobacter</taxon>
    </lineage>
</organism>
<dbReference type="PROSITE" id="PS50887">
    <property type="entry name" value="GGDEF"/>
    <property type="match status" value="1"/>
</dbReference>
<dbReference type="SUPFAM" id="SSF52172">
    <property type="entry name" value="CheY-like"/>
    <property type="match status" value="1"/>
</dbReference>
<reference evidence="5 7" key="2">
    <citation type="submission" date="2018-07" db="EMBL/GenBank/DDBJ databases">
        <title>Complete genome of the Arcobacter bivalviorum type strain LMG 26154.</title>
        <authorList>
            <person name="Miller W.G."/>
            <person name="Yee E."/>
            <person name="Bono J.L."/>
        </authorList>
    </citation>
    <scope>NUCLEOTIDE SEQUENCE [LARGE SCALE GENOMIC DNA]</scope>
    <source>
        <strain evidence="5 7">LMG 26154</strain>
    </source>
</reference>
<dbReference type="Gene3D" id="3.30.70.270">
    <property type="match status" value="1"/>
</dbReference>
<dbReference type="EMBL" id="CP031217">
    <property type="protein sequence ID" value="AXH12036.1"/>
    <property type="molecule type" value="Genomic_DNA"/>
</dbReference>
<evidence type="ECO:0000313" key="5">
    <source>
        <dbReference type="EMBL" id="AXH12036.1"/>
    </source>
</evidence>
<dbReference type="InterPro" id="IPR035919">
    <property type="entry name" value="EAL_sf"/>
</dbReference>
<evidence type="ECO:0000256" key="1">
    <source>
        <dbReference type="PROSITE-ProRule" id="PRU00169"/>
    </source>
</evidence>
<dbReference type="EMBL" id="PDKM01000001">
    <property type="protein sequence ID" value="RXK11149.1"/>
    <property type="molecule type" value="Genomic_DNA"/>
</dbReference>
<name>A0AAX2AA57_9BACT</name>
<dbReference type="Proteomes" id="UP000289193">
    <property type="component" value="Unassembled WGS sequence"/>
</dbReference>
<feature type="domain" description="GGDEF" evidence="4">
    <location>
        <begin position="176"/>
        <end position="304"/>
    </location>
</feature>
<keyword evidence="8" id="KW-1185">Reference proteome</keyword>
<dbReference type="InterPro" id="IPR029787">
    <property type="entry name" value="Nucleotide_cyclase"/>
</dbReference>
<dbReference type="Pfam" id="PF00563">
    <property type="entry name" value="EAL"/>
    <property type="match status" value="1"/>
</dbReference>